<dbReference type="PATRIC" id="fig|1233171.3.peg.2273"/>
<feature type="transmembrane region" description="Helical" evidence="7">
    <location>
        <begin position="69"/>
        <end position="95"/>
    </location>
</feature>
<comment type="caution">
    <text evidence="9">The sequence shown here is derived from an EMBL/GenBank/DDBJ whole genome shotgun (WGS) entry which is preliminary data.</text>
</comment>
<feature type="transmembrane region" description="Helical" evidence="7">
    <location>
        <begin position="188"/>
        <end position="213"/>
    </location>
</feature>
<dbReference type="GO" id="GO:0055085">
    <property type="term" value="P:transmembrane transport"/>
    <property type="evidence" value="ECO:0007669"/>
    <property type="project" value="InterPro"/>
</dbReference>
<dbReference type="InterPro" id="IPR053523">
    <property type="entry name" value="Oligopeptide_permease_AppC"/>
</dbReference>
<dbReference type="InterPro" id="IPR035906">
    <property type="entry name" value="MetI-like_sf"/>
</dbReference>
<name>T4VQQ4_PARBF</name>
<dbReference type="EMBL" id="AVNC01000015">
    <property type="protein sequence ID" value="EQK43440.1"/>
    <property type="molecule type" value="Genomic_DNA"/>
</dbReference>
<dbReference type="Proteomes" id="UP000015688">
    <property type="component" value="Unassembled WGS sequence"/>
</dbReference>
<dbReference type="GeneID" id="67473223"/>
<dbReference type="PANTHER" id="PTHR43386">
    <property type="entry name" value="OLIGOPEPTIDE TRANSPORT SYSTEM PERMEASE PROTEIN APPC"/>
    <property type="match status" value="1"/>
</dbReference>
<dbReference type="CDD" id="cd06261">
    <property type="entry name" value="TM_PBP2"/>
    <property type="match status" value="1"/>
</dbReference>
<feature type="domain" description="ABC transmembrane type-1" evidence="8">
    <location>
        <begin position="67"/>
        <end position="258"/>
    </location>
</feature>
<sequence>MKKNKLIFLGASILLILAVVSFIGPLFINQDISSVDLFNISASPNSEHLLGTDELGRDVLIRLLHGGRVSLMVGIFATIIQVTIGVILGLAAGYFGGVVDSIIMRIVDIIMCFPFFIVAIALAAVVGPSVTNLIIIIAILSWTDIARIVRAEVMSIKERDFIMASKAIGFNNIEIIIKHIIPNLMSSILVAMTLAMANAILMEAALSFLGMGVKPPMPSWGNMLTAAQNMRTLRSEWWLWIPPGVMIIISVLAINFLGEGLKKKLDPEYKEG</sequence>
<dbReference type="RefSeq" id="WP_021433514.1">
    <property type="nucleotide sequence ID" value="NZ_AVNC01000015.1"/>
</dbReference>
<evidence type="ECO:0000313" key="10">
    <source>
        <dbReference type="Proteomes" id="UP000015688"/>
    </source>
</evidence>
<keyword evidence="4 7" id="KW-0812">Transmembrane</keyword>
<dbReference type="InterPro" id="IPR000515">
    <property type="entry name" value="MetI-like"/>
</dbReference>
<evidence type="ECO:0000256" key="3">
    <source>
        <dbReference type="ARBA" id="ARBA00022475"/>
    </source>
</evidence>
<dbReference type="Gene3D" id="1.10.3720.10">
    <property type="entry name" value="MetI-like"/>
    <property type="match status" value="1"/>
</dbReference>
<dbReference type="InterPro" id="IPR050366">
    <property type="entry name" value="BP-dependent_transpt_permease"/>
</dbReference>
<feature type="transmembrane region" description="Helical" evidence="7">
    <location>
        <begin position="237"/>
        <end position="257"/>
    </location>
</feature>
<proteinExistence type="inferred from homology"/>
<dbReference type="PANTHER" id="PTHR43386:SF1">
    <property type="entry name" value="D,D-DIPEPTIDE TRANSPORT SYSTEM PERMEASE PROTEIN DDPC-RELATED"/>
    <property type="match status" value="1"/>
</dbReference>
<feature type="transmembrane region" description="Helical" evidence="7">
    <location>
        <begin position="7"/>
        <end position="28"/>
    </location>
</feature>
<comment type="subcellular location">
    <subcellularLocation>
        <location evidence="1 7">Cell membrane</location>
        <topology evidence="1 7">Multi-pass membrane protein</topology>
    </subcellularLocation>
</comment>
<dbReference type="GO" id="GO:0005886">
    <property type="term" value="C:plasma membrane"/>
    <property type="evidence" value="ECO:0007669"/>
    <property type="project" value="UniProtKB-SubCell"/>
</dbReference>
<dbReference type="AlphaFoldDB" id="T4VQQ4"/>
<gene>
    <name evidence="9" type="ORF">C672_2384</name>
</gene>
<protein>
    <submittedName>
        <fullName evidence="9">Binding--dependent transport system inner membrane component family protein</fullName>
    </submittedName>
</protein>
<evidence type="ECO:0000256" key="6">
    <source>
        <dbReference type="ARBA" id="ARBA00023136"/>
    </source>
</evidence>
<accession>T4VQQ4</accession>
<keyword evidence="3" id="KW-1003">Cell membrane</keyword>
<reference evidence="9 10" key="1">
    <citation type="submission" date="2013-06" db="EMBL/GenBank/DDBJ databases">
        <authorList>
            <person name="Walk S."/>
            <person name="Aronoff D."/>
            <person name="Young V.Y."/>
            <person name="Marsh J."/>
            <person name="Harrison L."/>
            <person name="Daugherty S.C."/>
            <person name="Shefchek K.A."/>
            <person name="Hine E.E."/>
            <person name="Tallon L.J."/>
            <person name="Sadzewicz L.K."/>
            <person name="Rasko D.A."/>
        </authorList>
    </citation>
    <scope>NUCLEOTIDE SEQUENCE [LARGE SCALE GENOMIC DNA]</scope>
    <source>
        <strain evidence="9 10">ATCC 638</strain>
    </source>
</reference>
<dbReference type="Pfam" id="PF00528">
    <property type="entry name" value="BPD_transp_1"/>
    <property type="match status" value="1"/>
</dbReference>
<evidence type="ECO:0000256" key="7">
    <source>
        <dbReference type="RuleBase" id="RU363032"/>
    </source>
</evidence>
<evidence type="ECO:0000256" key="4">
    <source>
        <dbReference type="ARBA" id="ARBA00022692"/>
    </source>
</evidence>
<evidence type="ECO:0000256" key="2">
    <source>
        <dbReference type="ARBA" id="ARBA00022448"/>
    </source>
</evidence>
<dbReference type="NCBIfam" id="NF045476">
    <property type="entry name" value="Opp4C"/>
    <property type="match status" value="1"/>
</dbReference>
<evidence type="ECO:0000256" key="5">
    <source>
        <dbReference type="ARBA" id="ARBA00022989"/>
    </source>
</evidence>
<dbReference type="SUPFAM" id="SSF161098">
    <property type="entry name" value="MetI-like"/>
    <property type="match status" value="1"/>
</dbReference>
<evidence type="ECO:0000256" key="1">
    <source>
        <dbReference type="ARBA" id="ARBA00004651"/>
    </source>
</evidence>
<keyword evidence="2 7" id="KW-0813">Transport</keyword>
<comment type="similarity">
    <text evidence="7">Belongs to the binding-protein-dependent transport system permease family.</text>
</comment>
<dbReference type="PROSITE" id="PS50928">
    <property type="entry name" value="ABC_TM1"/>
    <property type="match status" value="1"/>
</dbReference>
<evidence type="ECO:0000313" key="9">
    <source>
        <dbReference type="EMBL" id="EQK43440.1"/>
    </source>
</evidence>
<keyword evidence="6 7" id="KW-0472">Membrane</keyword>
<evidence type="ECO:0000259" key="8">
    <source>
        <dbReference type="PROSITE" id="PS50928"/>
    </source>
</evidence>
<organism evidence="9 10">
    <name type="scientific">Paraclostridium bifermentans ATCC 638 = DSM 14991</name>
    <dbReference type="NCBI Taxonomy" id="1233171"/>
    <lineage>
        <taxon>Bacteria</taxon>
        <taxon>Bacillati</taxon>
        <taxon>Bacillota</taxon>
        <taxon>Clostridia</taxon>
        <taxon>Peptostreptococcales</taxon>
        <taxon>Peptostreptococcaceae</taxon>
        <taxon>Paraclostridium</taxon>
    </lineage>
</organism>
<keyword evidence="5 7" id="KW-1133">Transmembrane helix</keyword>